<dbReference type="PANTHER" id="PTHR34220:SF7">
    <property type="entry name" value="SENSOR HISTIDINE KINASE YPDA"/>
    <property type="match status" value="1"/>
</dbReference>
<dbReference type="PANTHER" id="PTHR34220">
    <property type="entry name" value="SENSOR HISTIDINE KINASE YPDA"/>
    <property type="match status" value="1"/>
</dbReference>
<dbReference type="Gene3D" id="3.30.565.10">
    <property type="entry name" value="Histidine kinase-like ATPase, C-terminal domain"/>
    <property type="match status" value="1"/>
</dbReference>
<evidence type="ECO:0000313" key="4">
    <source>
        <dbReference type="Proteomes" id="UP001205566"/>
    </source>
</evidence>
<evidence type="ECO:0000256" key="1">
    <source>
        <dbReference type="SAM" id="Phobius"/>
    </source>
</evidence>
<keyword evidence="4" id="KW-1185">Reference proteome</keyword>
<feature type="transmembrane region" description="Helical" evidence="1">
    <location>
        <begin position="117"/>
        <end position="140"/>
    </location>
</feature>
<feature type="transmembrane region" description="Helical" evidence="1">
    <location>
        <begin position="51"/>
        <end position="74"/>
    </location>
</feature>
<feature type="domain" description="Signal transduction histidine kinase internal region" evidence="2">
    <location>
        <begin position="189"/>
        <end position="266"/>
    </location>
</feature>
<dbReference type="RefSeq" id="WP_255874862.1">
    <property type="nucleotide sequence ID" value="NZ_JACASI010000030.1"/>
</dbReference>
<dbReference type="Proteomes" id="UP001205566">
    <property type="component" value="Unassembled WGS sequence"/>
</dbReference>
<evidence type="ECO:0000259" key="2">
    <source>
        <dbReference type="Pfam" id="PF06580"/>
    </source>
</evidence>
<dbReference type="GO" id="GO:0016301">
    <property type="term" value="F:kinase activity"/>
    <property type="evidence" value="ECO:0007669"/>
    <property type="project" value="UniProtKB-KW"/>
</dbReference>
<organism evidence="3 4">
    <name type="scientific">Microbulbifer elongatus</name>
    <dbReference type="NCBI Taxonomy" id="86173"/>
    <lineage>
        <taxon>Bacteria</taxon>
        <taxon>Pseudomonadati</taxon>
        <taxon>Pseudomonadota</taxon>
        <taxon>Gammaproteobacteria</taxon>
        <taxon>Cellvibrionales</taxon>
        <taxon>Microbulbiferaceae</taxon>
        <taxon>Microbulbifer</taxon>
    </lineage>
</organism>
<evidence type="ECO:0000313" key="3">
    <source>
        <dbReference type="EMBL" id="MCQ3829825.1"/>
    </source>
</evidence>
<accession>A0ABT1P142</accession>
<comment type="caution">
    <text evidence="3">The sequence shown here is derived from an EMBL/GenBank/DDBJ whole genome shotgun (WGS) entry which is preliminary data.</text>
</comment>
<dbReference type="InterPro" id="IPR010559">
    <property type="entry name" value="Sig_transdc_His_kin_internal"/>
</dbReference>
<keyword evidence="1" id="KW-0472">Membrane</keyword>
<keyword evidence="3" id="KW-0808">Transferase</keyword>
<protein>
    <submittedName>
        <fullName evidence="3">Histidine kinase</fullName>
    </submittedName>
</protein>
<sequence length="424" mass="46332">MTSSRPAQAAGIIAQQIREIAPDGKDSARPRFGNAADDHSLHDSPHFLPNLCSVTGVAALVLMGELLALVLVLGTDGLAPFNWQRLGLVSLTVQWAILPSAAILCRMRPFLARLSHNLAAALSYSTVLAVLLGVLVAQHWWAADMLGGPIDWLSLLANFLVGAICAGVVLRYAYVQQQLHNQQQAELGARIEALQSRIRPHFLFNSMNSLASLIAVDPARAEKLVEDLSALFRASLADSKMVPLEQEIALAKHYLEIESLRLGDRLHQSWNVEPLSGPAEIPSMLLQPLLENAVLHGVARLRRGGTIEISIGEITVPSKFPRRQNVIGRASRELLLSIHNPVADFEAETEAEKNRLAHVGNGMAMENIRQRLSAFYGDRFRFSAQKCEGERGSEYVVEIRLPLNARAEAKTTEPAAARSVEMVG</sequence>
<dbReference type="EMBL" id="JACASI010000030">
    <property type="protein sequence ID" value="MCQ3829825.1"/>
    <property type="molecule type" value="Genomic_DNA"/>
</dbReference>
<feature type="transmembrane region" description="Helical" evidence="1">
    <location>
        <begin position="86"/>
        <end position="105"/>
    </location>
</feature>
<keyword evidence="1" id="KW-0812">Transmembrane</keyword>
<dbReference type="InterPro" id="IPR050640">
    <property type="entry name" value="Bact_2-comp_sensor_kinase"/>
</dbReference>
<gene>
    <name evidence="3" type="ORF">HXX02_10245</name>
</gene>
<keyword evidence="1" id="KW-1133">Transmembrane helix</keyword>
<dbReference type="InterPro" id="IPR036890">
    <property type="entry name" value="HATPase_C_sf"/>
</dbReference>
<keyword evidence="3" id="KW-0418">Kinase</keyword>
<reference evidence="3" key="1">
    <citation type="thesis" date="2020" institute="Technische Universitat Dresden" country="Dresden, Germany">
        <title>The Agarolytic System of Microbulbifer elongatus PORT2, Isolated from Batu Karas, Pangandaran West Java Indonesia.</title>
        <authorList>
            <person name="Anggraeni S.R."/>
        </authorList>
    </citation>
    <scope>NUCLEOTIDE SEQUENCE</scope>
    <source>
        <strain evidence="3">PORT2</strain>
    </source>
</reference>
<name>A0ABT1P142_9GAMM</name>
<feature type="transmembrane region" description="Helical" evidence="1">
    <location>
        <begin position="152"/>
        <end position="174"/>
    </location>
</feature>
<dbReference type="Pfam" id="PF06580">
    <property type="entry name" value="His_kinase"/>
    <property type="match status" value="1"/>
</dbReference>
<proteinExistence type="predicted"/>